<dbReference type="SUPFAM" id="SSF55060">
    <property type="entry name" value="GHMP Kinase, C-terminal domain"/>
    <property type="match status" value="1"/>
</dbReference>
<dbReference type="PROSITE" id="PS00627">
    <property type="entry name" value="GHMP_KINASES_ATP"/>
    <property type="match status" value="1"/>
</dbReference>
<feature type="binding site" evidence="11">
    <location>
        <position position="133"/>
    </location>
    <ligand>
        <name>Mg(2+)</name>
        <dbReference type="ChEBI" id="CHEBI:18420"/>
    </ligand>
</feature>
<dbReference type="InterPro" id="IPR019539">
    <property type="entry name" value="GalKase_N"/>
</dbReference>
<feature type="site" description="Transition state stabilizer" evidence="11">
    <location>
        <position position="30"/>
    </location>
</feature>
<dbReference type="GO" id="GO:0005829">
    <property type="term" value="C:cytosol"/>
    <property type="evidence" value="ECO:0007669"/>
    <property type="project" value="TreeGrafter"/>
</dbReference>
<comment type="caution">
    <text evidence="16">The sequence shown here is derived from an EMBL/GenBank/DDBJ whole genome shotgun (WGS) entry which is preliminary data.</text>
</comment>
<evidence type="ECO:0000256" key="10">
    <source>
        <dbReference type="ARBA" id="ARBA00023277"/>
    </source>
</evidence>
<dbReference type="Gene3D" id="3.30.230.10">
    <property type="match status" value="1"/>
</dbReference>
<dbReference type="InterPro" id="IPR036554">
    <property type="entry name" value="GHMP_kinase_C_sf"/>
</dbReference>
<dbReference type="InterPro" id="IPR014721">
    <property type="entry name" value="Ribsml_uS5_D2-typ_fold_subgr"/>
</dbReference>
<keyword evidence="9 11" id="KW-0299">Galactose metabolism</keyword>
<dbReference type="PANTHER" id="PTHR10457:SF7">
    <property type="entry name" value="GALACTOKINASE-RELATED"/>
    <property type="match status" value="1"/>
</dbReference>
<name>A0A0R1NJN4_9LACO</name>
<dbReference type="PRINTS" id="PR00473">
    <property type="entry name" value="GALCTOKINASE"/>
</dbReference>
<evidence type="ECO:0000313" key="17">
    <source>
        <dbReference type="Proteomes" id="UP000051439"/>
    </source>
</evidence>
<dbReference type="GO" id="GO:0006012">
    <property type="term" value="P:galactose metabolic process"/>
    <property type="evidence" value="ECO:0007669"/>
    <property type="project" value="UniProtKB-UniRule"/>
</dbReference>
<keyword evidence="3 11" id="KW-0808">Transferase</keyword>
<evidence type="ECO:0000256" key="1">
    <source>
        <dbReference type="ARBA" id="ARBA00006566"/>
    </source>
</evidence>
<evidence type="ECO:0000256" key="2">
    <source>
        <dbReference type="ARBA" id="ARBA00022490"/>
    </source>
</evidence>
<feature type="active site" description="Proton acceptor" evidence="11">
    <location>
        <position position="177"/>
    </location>
</feature>
<feature type="binding site" evidence="11">
    <location>
        <begin position="127"/>
        <end position="133"/>
    </location>
    <ligand>
        <name>ATP</name>
        <dbReference type="ChEBI" id="CHEBI:30616"/>
    </ligand>
</feature>
<evidence type="ECO:0000256" key="7">
    <source>
        <dbReference type="ARBA" id="ARBA00022840"/>
    </source>
</evidence>
<dbReference type="InterPro" id="IPR013750">
    <property type="entry name" value="GHMP_kinase_C_dom"/>
</dbReference>
<comment type="similarity">
    <text evidence="1 11">Belongs to the GHMP kinase family. GalK subfamily.</text>
</comment>
<evidence type="ECO:0000256" key="9">
    <source>
        <dbReference type="ARBA" id="ARBA00023144"/>
    </source>
</evidence>
<keyword evidence="5 11" id="KW-0547">Nucleotide-binding</keyword>
<dbReference type="InterPro" id="IPR006203">
    <property type="entry name" value="GHMP_knse_ATP-bd_CS"/>
</dbReference>
<dbReference type="NCBIfam" id="TIGR00131">
    <property type="entry name" value="gal_kin"/>
    <property type="match status" value="1"/>
</dbReference>
<dbReference type="PANTHER" id="PTHR10457">
    <property type="entry name" value="MEVALONATE KINASE/GALACTOKINASE"/>
    <property type="match status" value="1"/>
</dbReference>
<dbReference type="InterPro" id="IPR006206">
    <property type="entry name" value="Mevalonate/galactokinase"/>
</dbReference>
<keyword evidence="10 11" id="KW-0119">Carbohydrate metabolism</keyword>
<gene>
    <name evidence="11" type="primary">galK</name>
    <name evidence="16" type="ORF">FC98_GL001468</name>
</gene>
<dbReference type="UniPathway" id="UPA00214"/>
<comment type="function">
    <text evidence="11">Catalyzes the transfer of the gamma-phosphate of ATP to D-galactose to form alpha-D-galactose-1-phosphate (Gal-1-P).</text>
</comment>
<sequence>MKFMISEDVQTEFKQKFGYDSSRVFFSPGRINLIGEYTDFNGGHVFPCAISMGIYAAYGERNDDKVRMYSANVADQGIVTFSLDDLAYDKADGWANYPKGMMAEIINQGHQIGHGFDLAINGNLPDAAGLSSSAAIELLTGEIMNDVFSLNIKELDLVKYGKLVENNFIGVNSGIMDQFAIGMGKKDQAVLLDTNTLDYDYVPVKLGHNVIVIMNTKKHRQLQDSKYNERRSQCEEALKRLQTKLDINSLGDLTETEFDENSYLINDDVLIRRARHAVFENQRTLQAKKALVDNDLQQFGKLINASHISLHYDFEVTGKELDTLAETAWKQPGVIGARMTGAGFGGCAIAIVDRDKVDAFKENVGKVYEKTIGHPAEFYIAEVSDGPREIK</sequence>
<comment type="subcellular location">
    <subcellularLocation>
        <location evidence="11">Cytoplasm</location>
    </subcellularLocation>
</comment>
<feature type="domain" description="GHMP kinase C-terminal" evidence="14">
    <location>
        <begin position="288"/>
        <end position="369"/>
    </location>
</feature>
<keyword evidence="6 11" id="KW-0418">Kinase</keyword>
<comment type="pathway">
    <text evidence="11">Carbohydrate metabolism; galactose metabolism.</text>
</comment>
<keyword evidence="2 11" id="KW-0963">Cytoplasm</keyword>
<evidence type="ECO:0000259" key="15">
    <source>
        <dbReference type="Pfam" id="PF10509"/>
    </source>
</evidence>
<evidence type="ECO:0000256" key="6">
    <source>
        <dbReference type="ARBA" id="ARBA00022777"/>
    </source>
</evidence>
<keyword evidence="17" id="KW-1185">Reference proteome</keyword>
<feature type="domain" description="Galactokinase N-terminal" evidence="15">
    <location>
        <begin position="12"/>
        <end position="58"/>
    </location>
</feature>
<comment type="catalytic activity">
    <reaction evidence="11">
        <text>alpha-D-galactose + ATP = alpha-D-galactose 1-phosphate + ADP + H(+)</text>
        <dbReference type="Rhea" id="RHEA:13553"/>
        <dbReference type="ChEBI" id="CHEBI:15378"/>
        <dbReference type="ChEBI" id="CHEBI:28061"/>
        <dbReference type="ChEBI" id="CHEBI:30616"/>
        <dbReference type="ChEBI" id="CHEBI:58336"/>
        <dbReference type="ChEBI" id="CHEBI:456216"/>
        <dbReference type="EC" id="2.7.1.6"/>
    </reaction>
</comment>
<accession>A0A0R1NJN4</accession>
<dbReference type="AlphaFoldDB" id="A0A0R1NJN4"/>
<evidence type="ECO:0000256" key="8">
    <source>
        <dbReference type="ARBA" id="ARBA00022842"/>
    </source>
</evidence>
<evidence type="ECO:0000256" key="5">
    <source>
        <dbReference type="ARBA" id="ARBA00022741"/>
    </source>
</evidence>
<feature type="binding site" evidence="11">
    <location>
        <position position="165"/>
    </location>
    <ligand>
        <name>Mg(2+)</name>
        <dbReference type="ChEBI" id="CHEBI:18420"/>
    </ligand>
</feature>
<organism evidence="16 17">
    <name type="scientific">Lentilactobacillus kisonensis DSM 19906 = JCM 15041</name>
    <dbReference type="NCBI Taxonomy" id="1423766"/>
    <lineage>
        <taxon>Bacteria</taxon>
        <taxon>Bacillati</taxon>
        <taxon>Bacillota</taxon>
        <taxon>Bacilli</taxon>
        <taxon>Lactobacillales</taxon>
        <taxon>Lactobacillaceae</taxon>
        <taxon>Lentilactobacillus</taxon>
    </lineage>
</organism>
<protein>
    <recommendedName>
        <fullName evidence="11 12">Galactokinase</fullName>
        <ecNumber evidence="11 12">2.7.1.6</ecNumber>
    </recommendedName>
    <alternativeName>
        <fullName evidence="11">Galactose kinase</fullName>
    </alternativeName>
</protein>
<dbReference type="Pfam" id="PF10509">
    <property type="entry name" value="GalKase_gal_bdg"/>
    <property type="match status" value="1"/>
</dbReference>
<dbReference type="Gene3D" id="3.30.70.890">
    <property type="entry name" value="GHMP kinase, C-terminal domain"/>
    <property type="match status" value="1"/>
</dbReference>
<feature type="binding site" evidence="11">
    <location>
        <position position="227"/>
    </location>
    <ligand>
        <name>substrate</name>
    </ligand>
</feature>
<dbReference type="Pfam" id="PF08544">
    <property type="entry name" value="GHMP_kinases_C"/>
    <property type="match status" value="1"/>
</dbReference>
<evidence type="ECO:0000256" key="11">
    <source>
        <dbReference type="HAMAP-Rule" id="MF_00246"/>
    </source>
</evidence>
<keyword evidence="4 11" id="KW-0479">Metal-binding</keyword>
<evidence type="ECO:0000256" key="3">
    <source>
        <dbReference type="ARBA" id="ARBA00022679"/>
    </source>
</evidence>
<reference evidence="16 17" key="1">
    <citation type="journal article" date="2015" name="Genome Announc.">
        <title>Expanding the biotechnology potential of lactobacilli through comparative genomics of 213 strains and associated genera.</title>
        <authorList>
            <person name="Sun Z."/>
            <person name="Harris H.M."/>
            <person name="McCann A."/>
            <person name="Guo C."/>
            <person name="Argimon S."/>
            <person name="Zhang W."/>
            <person name="Yang X."/>
            <person name="Jeffery I.B."/>
            <person name="Cooney J.C."/>
            <person name="Kagawa T.F."/>
            <person name="Liu W."/>
            <person name="Song Y."/>
            <person name="Salvetti E."/>
            <person name="Wrobel A."/>
            <person name="Rasinkangas P."/>
            <person name="Parkhill J."/>
            <person name="Rea M.C."/>
            <person name="O'Sullivan O."/>
            <person name="Ritari J."/>
            <person name="Douillard F.P."/>
            <person name="Paul Ross R."/>
            <person name="Yang R."/>
            <person name="Briner A.E."/>
            <person name="Felis G.E."/>
            <person name="de Vos W.M."/>
            <person name="Barrangou R."/>
            <person name="Klaenhammer T.R."/>
            <person name="Caufield P.W."/>
            <person name="Cui Y."/>
            <person name="Zhang H."/>
            <person name="O'Toole P.W."/>
        </authorList>
    </citation>
    <scope>NUCLEOTIDE SEQUENCE [LARGE SCALE GENOMIC DNA]</scope>
    <source>
        <strain evidence="16 17">DSM 19906</strain>
    </source>
</reference>
<dbReference type="Proteomes" id="UP000051439">
    <property type="component" value="Unassembled WGS sequence"/>
</dbReference>
<proteinExistence type="inferred from homology"/>
<feature type="binding site" evidence="11">
    <location>
        <begin position="36"/>
        <end position="39"/>
    </location>
    <ligand>
        <name>substrate</name>
    </ligand>
</feature>
<evidence type="ECO:0000259" key="13">
    <source>
        <dbReference type="Pfam" id="PF00288"/>
    </source>
</evidence>
<dbReference type="InterPro" id="IPR022963">
    <property type="entry name" value="Galactokinase_bac"/>
</dbReference>
<dbReference type="InterPro" id="IPR006204">
    <property type="entry name" value="GHMP_kinase_N_dom"/>
</dbReference>
<dbReference type="Pfam" id="PF00288">
    <property type="entry name" value="GHMP_kinases_N"/>
    <property type="match status" value="1"/>
</dbReference>
<dbReference type="PRINTS" id="PR00959">
    <property type="entry name" value="MEVGALKINASE"/>
</dbReference>
<dbReference type="InterPro" id="IPR000705">
    <property type="entry name" value="Galactokinase"/>
</dbReference>
<dbReference type="FunFam" id="3.30.230.10:FF:000017">
    <property type="entry name" value="Galactokinase"/>
    <property type="match status" value="1"/>
</dbReference>
<dbReference type="PIRSF" id="PIRSF000530">
    <property type="entry name" value="Galactokinase"/>
    <property type="match status" value="1"/>
</dbReference>
<dbReference type="GO" id="GO:0000287">
    <property type="term" value="F:magnesium ion binding"/>
    <property type="evidence" value="ECO:0007669"/>
    <property type="project" value="UniProtKB-UniRule"/>
</dbReference>
<evidence type="ECO:0000259" key="14">
    <source>
        <dbReference type="Pfam" id="PF08544"/>
    </source>
</evidence>
<dbReference type="PATRIC" id="fig|1423766.4.peg.1522"/>
<keyword evidence="7 11" id="KW-0067">ATP-binding</keyword>
<feature type="domain" description="GHMP kinase N-terminal" evidence="13">
    <location>
        <begin position="96"/>
        <end position="185"/>
    </location>
</feature>
<dbReference type="HAMAP" id="MF_00246">
    <property type="entry name" value="Galactokinase"/>
    <property type="match status" value="1"/>
</dbReference>
<evidence type="ECO:0000256" key="12">
    <source>
        <dbReference type="NCBIfam" id="TIGR00131"/>
    </source>
</evidence>
<dbReference type="SUPFAM" id="SSF54211">
    <property type="entry name" value="Ribosomal protein S5 domain 2-like"/>
    <property type="match status" value="1"/>
</dbReference>
<feature type="binding site" evidence="11">
    <location>
        <position position="70"/>
    </location>
    <ligand>
        <name>ATP</name>
        <dbReference type="ChEBI" id="CHEBI:30616"/>
    </ligand>
</feature>
<dbReference type="GO" id="GO:0005524">
    <property type="term" value="F:ATP binding"/>
    <property type="evidence" value="ECO:0007669"/>
    <property type="project" value="UniProtKB-UniRule"/>
</dbReference>
<dbReference type="GO" id="GO:0004335">
    <property type="term" value="F:galactokinase activity"/>
    <property type="evidence" value="ECO:0007669"/>
    <property type="project" value="UniProtKB-UniRule"/>
</dbReference>
<dbReference type="NCBIfam" id="NF003705">
    <property type="entry name" value="PRK05322.1"/>
    <property type="match status" value="1"/>
</dbReference>
<evidence type="ECO:0000313" key="16">
    <source>
        <dbReference type="EMBL" id="KRL20454.1"/>
    </source>
</evidence>
<dbReference type="EMBL" id="AZEB01000026">
    <property type="protein sequence ID" value="KRL20454.1"/>
    <property type="molecule type" value="Genomic_DNA"/>
</dbReference>
<keyword evidence="8 11" id="KW-0460">Magnesium</keyword>
<evidence type="ECO:0000256" key="4">
    <source>
        <dbReference type="ARBA" id="ARBA00022723"/>
    </source>
</evidence>
<dbReference type="FunFam" id="3.30.70.890:FF:000001">
    <property type="entry name" value="Galactokinase"/>
    <property type="match status" value="1"/>
</dbReference>
<dbReference type="InterPro" id="IPR020568">
    <property type="entry name" value="Ribosomal_Su5_D2-typ_SF"/>
</dbReference>
<dbReference type="EC" id="2.7.1.6" evidence="11 12"/>